<dbReference type="InterPro" id="IPR000640">
    <property type="entry name" value="EFG_V-like"/>
</dbReference>
<dbReference type="FunFam" id="3.40.50.300:FF:000539">
    <property type="entry name" value="Elongation factor G, mitochondrial"/>
    <property type="match status" value="1"/>
</dbReference>
<accession>A0A8J6HEN6</accession>
<evidence type="ECO:0000256" key="5">
    <source>
        <dbReference type="ARBA" id="ARBA00005876"/>
    </source>
</evidence>
<dbReference type="NCBIfam" id="NF009381">
    <property type="entry name" value="PRK12740.1-5"/>
    <property type="match status" value="1"/>
</dbReference>
<dbReference type="NCBIfam" id="TIGR00834">
    <property type="entry name" value="ae"/>
    <property type="match status" value="1"/>
</dbReference>
<dbReference type="InterPro" id="IPR005225">
    <property type="entry name" value="Small_GTP-bd"/>
</dbReference>
<dbReference type="GO" id="GO:0006813">
    <property type="term" value="P:potassium ion transport"/>
    <property type="evidence" value="ECO:0007669"/>
    <property type="project" value="InterPro"/>
</dbReference>
<dbReference type="InterPro" id="IPR011531">
    <property type="entry name" value="HCO3_transpt-like_TM_dom"/>
</dbReference>
<dbReference type="Pfam" id="PF14492">
    <property type="entry name" value="EFG_III"/>
    <property type="match status" value="1"/>
</dbReference>
<comment type="similarity">
    <text evidence="5">Belongs to the X(+)/potassium ATPases subunit beta family.</text>
</comment>
<feature type="binding site" evidence="19">
    <location>
        <begin position="1935"/>
        <end position="1942"/>
    </location>
    <ligand>
        <name>GTP</name>
        <dbReference type="ChEBI" id="CHEBI:37565"/>
    </ligand>
</feature>
<evidence type="ECO:0000256" key="6">
    <source>
        <dbReference type="ARBA" id="ARBA00010993"/>
    </source>
</evidence>
<evidence type="ECO:0000256" key="14">
    <source>
        <dbReference type="ARBA" id="ARBA00022989"/>
    </source>
</evidence>
<keyword evidence="16 19" id="KW-0496">Mitochondrion</keyword>
<feature type="transmembrane region" description="Helical" evidence="20">
    <location>
        <begin position="1206"/>
        <end position="1225"/>
    </location>
</feature>
<dbReference type="InterPro" id="IPR004161">
    <property type="entry name" value="EFTu-like_2"/>
</dbReference>
<evidence type="ECO:0000256" key="21">
    <source>
        <dbReference type="SAM" id="MobiDB-lite"/>
    </source>
</evidence>
<dbReference type="InterPro" id="IPR000402">
    <property type="entry name" value="Na/K_ATPase_sub_beta"/>
</dbReference>
<dbReference type="InterPro" id="IPR027417">
    <property type="entry name" value="P-loop_NTPase"/>
</dbReference>
<dbReference type="SMART" id="SM00889">
    <property type="entry name" value="EFG_IV"/>
    <property type="match status" value="1"/>
</dbReference>
<dbReference type="Gene3D" id="3.30.230.10">
    <property type="match status" value="1"/>
</dbReference>
<reference evidence="23" key="2">
    <citation type="submission" date="2021-08" db="EMBL/GenBank/DDBJ databases">
        <authorList>
            <person name="Eriksson T."/>
        </authorList>
    </citation>
    <scope>NUCLEOTIDE SEQUENCE</scope>
    <source>
        <strain evidence="23">Stoneville</strain>
        <tissue evidence="23">Whole head</tissue>
    </source>
</reference>
<dbReference type="InterPro" id="IPR000795">
    <property type="entry name" value="T_Tr_GTP-bd_dom"/>
</dbReference>
<feature type="transmembrane region" description="Helical" evidence="20">
    <location>
        <begin position="1413"/>
        <end position="1431"/>
    </location>
</feature>
<dbReference type="GO" id="GO:0005739">
    <property type="term" value="C:mitochondrion"/>
    <property type="evidence" value="ECO:0007669"/>
    <property type="project" value="UniProtKB-SubCell"/>
</dbReference>
<dbReference type="Proteomes" id="UP000719412">
    <property type="component" value="Unassembled WGS sequence"/>
</dbReference>
<evidence type="ECO:0000256" key="1">
    <source>
        <dbReference type="ARBA" id="ARBA00004173"/>
    </source>
</evidence>
<evidence type="ECO:0000313" key="24">
    <source>
        <dbReference type="Proteomes" id="UP000719412"/>
    </source>
</evidence>
<sequence>MRGVVINVECKAWAQNINHDGEEKEAMVNFELSKKAPLDQCIFVGGVPIFFYFHIWTTEVIPYNALNSEFANFETPSKLLIFYSIFYAVLAGFSAAMFAVFLRTLDDRQPKWQQDNSLIGSSPGLGAVPRASLIMYNSSDMSIAKLWVEQLDKFLAPYIEKSENVQNCDYREAPDEGKVCDFKIDVKLAPCLSVYSYGFESNGPCVFLKLNKIYGWIPEYYDSDSVPLHAPEDLKTTIKAAEARRQHKKVWVSCEAEDASQAQDLGTVEYFPEEGFNVKYFPYTNLPGYMSPLVAVHFASPKRGVLFKIECKAWAYNIKHSRKDNRGLVRFELKAYHQQFLFANATRSKRIIKFPPEQQQMNCTSSFHGSNNPMYLAQIMQRKNGAQLRFDPSSVDLRFAPMDLTIGDLFLPRCTRRVLIDQRTNRKRSAAISDVVSRSILHGGPGDASETRPRRRRADVQQDSRRIPAEVINMSAAHAECPPVAVQFGGGGSFDACTLHFLLLGEFSTDMTVRRHDILLDGTNESIKPSMFTPSPPPPITISAPERPNKSTFFNLKEMDLPHDDEASKDPAVEKAVLSFDEDDFEGESSSWKSEKRVRVTTAALVILVCRSEWGVLSSDTRPDLAALRGSRRSWGCDKSGFITDSICPINVTSRHFSQGGMFLGHRAHSVFVGVHIPGERKHSHRRHRHHHRDSFSGAASQDNRPSTPPSQRVQFILGEDVDDEKHESHPLFSEMEELVVEGGDMEWKETARWIKFEENVEEGGNRWSKPHVATLSLHSLFELRSLILNGTVLLDLEAGSMDQIADLVLDNMINSGSLTSDKRDKVKEALLKRHRHQHQRKNHVLPLIRSFAEMRNHSTSKRGCVSLVCLKPQGDEVRTKRQNDVLIPVEEHTFSEHTSERYLTVPGQDPQSFYNLVFDEVERFRRKESSMSDLIHEYAVENRSWHKIGSDKPRILKSASNASMNRNYSTSDLGSMNGDLPHHNLHFMRKIPPGAEASNILVGEVDFIDKTISVFIRLNSATNLGDLTEVPVPTRFLFVLLAPVSASTGYHEIGRAMATLMSDEIFHEVAYRARSTSHLLAGIDEFLDAVTVLPPGEWDPAIRIEPPAAIPSQEVRKRPPEKQPEEHDEEEEDQRVREESGLARSGVLFGGLVNDVKRKIPFYWSDFKDALAMQCIASWIFLYFACLSPIITFGGLLSEATGRNMAAMESLISGFVCGMGYGFFSGQPLTILGSTGPVLVFETIVYDFCMSTGWDYLSFRFWIGTWTALILLILVAIDASALVCYITRFTEENFATLIAFIFIYKAVENVALIGKKFRLNTTGSTAFDYNCSCTANQTIQVTHPHVSDWNSLNKTFCEAMNGTMEGTGCDTPTYVADVFLMSILLFLGTFLLSVELKDFKNALFFPSKVRQFISDFAVIIAIFSMSLLDYEVGIPTPKLEVPHEFKPTLPTRGWLIHPFNGNPVYSIFLALPPALLGTILIFMDQQITSVIVNRKEHKLKKKCGYHLDLFILAILIQICSIMGLPWFVAATVLSINHVNSLKLESECSAPGEKPQFLGVREQRVTHILIFLTIGMSVFLTPLLGHIPMPVLFGVFLYMGIASLKGLQFFDRILIILMPNKYQPDYMFLRQVPIKRVHLFTIIQLACLACLWTIKSFSTTSILFPLMLVVMIGIRKALDLIFTRRELKILDDIMPEMTKRNQMLKDDEVGCGNKFARFLLGPRIQNSHLTRMRFPLGEFNLLRTKHPWQIKPNRGKSIDRGAPMGKEIKRSGTALKLLFDLISNCVDSKGQRCVWFSDKNDSEKGPIEIEAAGNLKIPLANGNVMNIPLSAINISEEVNKTGIWKQVNKTNTRPNEKEKKKSPIGSGRFKKKKQSKREDKQRDEKAKLEKRLSTMNEEEEDEGITIKHTFKFKSDFSKYAEHKPIDKIRNIGISAHIDSGKTTLTERILFYTGRIESMHEVKGKDNVGATMDSMELERQRGITIQSAATYTIWQGHNINIIDTPGHVDFTVEVERALRVLDGAILVLCAVGGVQSQSLTVNRQMKRYNVPCVAFINKLDRLGADPYHVLSHLKSKMNHNAAFLHLPIGLESACRGVVDLIERKALFFDGAFGEEVRKDEIPQEMRTECEERRHELVEHVSNADEVLGEMYLEEKAISEGDIKAAIRRSCLKRTFTPVLLGTALKNKGVQPLLDAVIDYLPNPGEVPNYALKEKEGCEAEKVLLDPARTGDKNFVALAFKLEAGRFGQLTYMRCYQGMLKKGDTIYNARTQRKVRIARLVRLHSNNMEDVNEVYAGDIFALFGVDCASGDTFVTDPKLGLSLESIYVPEPVVSMSINPANNKDRDNFSKAIARFTKEDPTFHFFFDSDNKETIVSGMGELHLEIYAQRMEREYNCPVLLGKPKVAFRETLVSPCTFDYLHKKQSGGQGQYARVIGLLEPLPPHKNTVLEFVDETVGTNVPKQFVPGVRRGFLTMAEKGLLCGQKLAGLKFRLQDGGHHIVDSSELAFFLAAQGAIKDVFERGTWQILEPIMTVEITAPDEFQGNIMAQLNKRHGIITGTEGKDGWFTLYAEVPLNEMFGYAGELRSNTQGKGEFTMEYCRYSPCLPDVQNKLIDEYERSMGIVPEKDKKKKKN</sequence>
<dbReference type="InterPro" id="IPR005517">
    <property type="entry name" value="Transl_elong_EFG/EF2_IV"/>
</dbReference>
<dbReference type="FunFam" id="3.30.70.240:FF:000001">
    <property type="entry name" value="Elongation factor G"/>
    <property type="match status" value="1"/>
</dbReference>
<comment type="caution">
    <text evidence="23">The sequence shown here is derived from an EMBL/GenBank/DDBJ whole genome shotgun (WGS) entry which is preliminary data.</text>
</comment>
<keyword evidence="8" id="KW-1003">Cell membrane</keyword>
<feature type="region of interest" description="Disordered" evidence="21">
    <location>
        <begin position="1845"/>
        <end position="1900"/>
    </location>
</feature>
<dbReference type="Gene3D" id="3.40.50.300">
    <property type="entry name" value="P-loop containing nucleotide triphosphate hydrolases"/>
    <property type="match status" value="1"/>
</dbReference>
<feature type="region of interest" description="Disordered" evidence="21">
    <location>
        <begin position="439"/>
        <end position="465"/>
    </location>
</feature>
<organism evidence="23 24">
    <name type="scientific">Tenebrio molitor</name>
    <name type="common">Yellow mealworm beetle</name>
    <dbReference type="NCBI Taxonomy" id="7067"/>
    <lineage>
        <taxon>Eukaryota</taxon>
        <taxon>Metazoa</taxon>
        <taxon>Ecdysozoa</taxon>
        <taxon>Arthropoda</taxon>
        <taxon>Hexapoda</taxon>
        <taxon>Insecta</taxon>
        <taxon>Pterygota</taxon>
        <taxon>Neoptera</taxon>
        <taxon>Endopterygota</taxon>
        <taxon>Coleoptera</taxon>
        <taxon>Polyphaga</taxon>
        <taxon>Cucujiformia</taxon>
        <taxon>Tenebrionidae</taxon>
        <taxon>Tenebrio</taxon>
    </lineage>
</organism>
<gene>
    <name evidence="23" type="ORF">GEV33_009609</name>
</gene>
<evidence type="ECO:0000256" key="17">
    <source>
        <dbReference type="ARBA" id="ARBA00023134"/>
    </source>
</evidence>
<dbReference type="InterPro" id="IPR047872">
    <property type="entry name" value="EFG_IV"/>
</dbReference>
<evidence type="ECO:0000256" key="19">
    <source>
        <dbReference type="HAMAP-Rule" id="MF_03061"/>
    </source>
</evidence>
<dbReference type="InterPro" id="IPR031157">
    <property type="entry name" value="G_TR_CS"/>
</dbReference>
<dbReference type="CDD" id="cd16262">
    <property type="entry name" value="EFG_III"/>
    <property type="match status" value="1"/>
</dbReference>
<dbReference type="FunFam" id="1.10.287.570:FF:000001">
    <property type="entry name" value="Anion exchange protein"/>
    <property type="match status" value="1"/>
</dbReference>
<dbReference type="HAMAP" id="MF_00054_B">
    <property type="entry name" value="EF_G_EF_2_B"/>
    <property type="match status" value="1"/>
</dbReference>
<comment type="pathway">
    <text evidence="19">Protein biosynthesis; polypeptide chain elongation.</text>
</comment>
<dbReference type="GO" id="GO:0070125">
    <property type="term" value="P:mitochondrial translational elongation"/>
    <property type="evidence" value="ECO:0007669"/>
    <property type="project" value="UniProtKB-UniRule"/>
</dbReference>
<keyword evidence="18 20" id="KW-0472">Membrane</keyword>
<dbReference type="InterPro" id="IPR014721">
    <property type="entry name" value="Ribsml_uS5_D2-typ_fold_subgr"/>
</dbReference>
<feature type="region of interest" description="Disordered" evidence="21">
    <location>
        <begin position="1110"/>
        <end position="1140"/>
    </location>
</feature>
<dbReference type="Gene3D" id="1.10.287.570">
    <property type="entry name" value="Helical hairpin bin"/>
    <property type="match status" value="1"/>
</dbReference>
<dbReference type="PANTHER" id="PTHR43636:SF2">
    <property type="entry name" value="ELONGATION FACTOR G, MITOCHONDRIAL"/>
    <property type="match status" value="1"/>
</dbReference>
<keyword evidence="11 19" id="KW-0251">Elongation factor</keyword>
<keyword evidence="9 20" id="KW-0812">Transmembrane</keyword>
<feature type="region of interest" description="Disordered" evidence="21">
    <location>
        <begin position="681"/>
        <end position="712"/>
    </location>
</feature>
<comment type="similarity">
    <text evidence="4">Belongs to the TRAFAC class translation factor GTPase superfamily. Classic translation factor GTPase family. EF-G/EF-2 subfamily.</text>
</comment>
<dbReference type="NCBIfam" id="TIGR00231">
    <property type="entry name" value="small_GTP"/>
    <property type="match status" value="1"/>
</dbReference>
<evidence type="ECO:0000256" key="12">
    <source>
        <dbReference type="ARBA" id="ARBA00022917"/>
    </source>
</evidence>
<dbReference type="GO" id="GO:0005890">
    <property type="term" value="C:sodium:potassium-exchanging ATPase complex"/>
    <property type="evidence" value="ECO:0007669"/>
    <property type="project" value="InterPro"/>
</dbReference>
<dbReference type="GO" id="GO:0003924">
    <property type="term" value="F:GTPase activity"/>
    <property type="evidence" value="ECO:0007669"/>
    <property type="project" value="UniProtKB-UniRule"/>
</dbReference>
<evidence type="ECO:0000256" key="7">
    <source>
        <dbReference type="ARBA" id="ARBA00022448"/>
    </source>
</evidence>
<comment type="similarity">
    <text evidence="19">Belongs to the GTP-binding elongation factor family. EF-G/EF-2 subfamily.</text>
</comment>
<evidence type="ECO:0000256" key="10">
    <source>
        <dbReference type="ARBA" id="ARBA00022741"/>
    </source>
</evidence>
<evidence type="ECO:0000256" key="18">
    <source>
        <dbReference type="ARBA" id="ARBA00023136"/>
    </source>
</evidence>
<evidence type="ECO:0000256" key="9">
    <source>
        <dbReference type="ARBA" id="ARBA00022692"/>
    </source>
</evidence>
<dbReference type="Gene3D" id="1.20.5.170">
    <property type="match status" value="1"/>
</dbReference>
<dbReference type="InterPro" id="IPR004540">
    <property type="entry name" value="Transl_elong_EFG/EF2"/>
</dbReference>
<dbReference type="InterPro" id="IPR009000">
    <property type="entry name" value="Transl_B-barrel_sf"/>
</dbReference>
<dbReference type="PROSITE" id="PS51722">
    <property type="entry name" value="G_TR_2"/>
    <property type="match status" value="1"/>
</dbReference>
<dbReference type="Pfam" id="PF00009">
    <property type="entry name" value="GTP_EFTU"/>
    <property type="match status" value="1"/>
</dbReference>
<dbReference type="FunFam" id="3.30.230.10:FF:000003">
    <property type="entry name" value="Elongation factor G"/>
    <property type="match status" value="1"/>
</dbReference>
<dbReference type="Gene3D" id="3.30.70.870">
    <property type="entry name" value="Elongation Factor G (Translational Gtpase), domain 3"/>
    <property type="match status" value="1"/>
</dbReference>
<dbReference type="GO" id="GO:0003746">
    <property type="term" value="F:translation elongation factor activity"/>
    <property type="evidence" value="ECO:0007669"/>
    <property type="project" value="UniProtKB-UniRule"/>
</dbReference>
<dbReference type="SUPFAM" id="SSF55804">
    <property type="entry name" value="Phoshotransferase/anion transport protein"/>
    <property type="match status" value="1"/>
</dbReference>
<dbReference type="Pfam" id="PF03764">
    <property type="entry name" value="EFG_IV"/>
    <property type="match status" value="1"/>
</dbReference>
<dbReference type="FunFam" id="3.30.70.870:FF:000001">
    <property type="entry name" value="Elongation factor G"/>
    <property type="match status" value="1"/>
</dbReference>
<dbReference type="InterPro" id="IPR009022">
    <property type="entry name" value="EFG_III"/>
</dbReference>
<feature type="compositionally biased region" description="Basic and acidic residues" evidence="21">
    <location>
        <begin position="1115"/>
        <end position="1126"/>
    </location>
</feature>
<dbReference type="SUPFAM" id="SSF52540">
    <property type="entry name" value="P-loop containing nucleoside triphosphate hydrolases"/>
    <property type="match status" value="1"/>
</dbReference>
<dbReference type="Pfam" id="PF00679">
    <property type="entry name" value="EFG_C"/>
    <property type="match status" value="1"/>
</dbReference>
<dbReference type="InterPro" id="IPR038702">
    <property type="entry name" value="Na/K_ATPase_sub_beta_sf"/>
</dbReference>
<feature type="domain" description="Tr-type G" evidence="22">
    <location>
        <begin position="1926"/>
        <end position="2203"/>
    </location>
</feature>
<dbReference type="SUPFAM" id="SSF54980">
    <property type="entry name" value="EF-G C-terminal domain-like"/>
    <property type="match status" value="2"/>
</dbReference>
<dbReference type="CDD" id="cd04097">
    <property type="entry name" value="mtEFG1_C"/>
    <property type="match status" value="1"/>
</dbReference>
<feature type="transmembrane region" description="Helical" evidence="20">
    <location>
        <begin position="1375"/>
        <end position="1393"/>
    </location>
</feature>
<dbReference type="SUPFAM" id="SSF54211">
    <property type="entry name" value="Ribosomal protein S5 domain 2-like"/>
    <property type="match status" value="1"/>
</dbReference>
<dbReference type="CDD" id="cd01434">
    <property type="entry name" value="EFG_mtEFG1_IV"/>
    <property type="match status" value="1"/>
</dbReference>
<dbReference type="SMART" id="SM00838">
    <property type="entry name" value="EFG_C"/>
    <property type="match status" value="1"/>
</dbReference>
<feature type="transmembrane region" description="Helical" evidence="20">
    <location>
        <begin position="1177"/>
        <end position="1199"/>
    </location>
</feature>
<evidence type="ECO:0000256" key="15">
    <source>
        <dbReference type="ARBA" id="ARBA00023065"/>
    </source>
</evidence>
<evidence type="ECO:0000256" key="13">
    <source>
        <dbReference type="ARBA" id="ARBA00022968"/>
    </source>
</evidence>
<comment type="function">
    <text evidence="19">Mitochondrial GTPase that catalyzes the GTP-dependent ribosomal translocation step during translation elongation. During this step, the ribosome changes from the pre-translocational (PRE) to the post-translocational (POST) state as the newly formed A-site-bound peptidyl-tRNA and P-site-bound deacylated tRNA move to the P and E sites, respectively. Catalyzes the coordinated movement of the two tRNA molecules, the mRNA and conformational changes in the ribosome.</text>
</comment>
<evidence type="ECO:0000256" key="11">
    <source>
        <dbReference type="ARBA" id="ARBA00022768"/>
    </source>
</evidence>
<evidence type="ECO:0000313" key="23">
    <source>
        <dbReference type="EMBL" id="KAH0813181.1"/>
    </source>
</evidence>
<feature type="binding site" evidence="19">
    <location>
        <begin position="2056"/>
        <end position="2059"/>
    </location>
    <ligand>
        <name>GTP</name>
        <dbReference type="ChEBI" id="CHEBI:37565"/>
    </ligand>
</feature>
<dbReference type="Pfam" id="PF03144">
    <property type="entry name" value="GTP_EFTU_D2"/>
    <property type="match status" value="1"/>
</dbReference>
<dbReference type="Gene3D" id="2.40.30.10">
    <property type="entry name" value="Translation factors"/>
    <property type="match status" value="1"/>
</dbReference>
<dbReference type="FunFam" id="2.40.30.10:FF:000022">
    <property type="entry name" value="Elongation factor G, mitochondrial"/>
    <property type="match status" value="1"/>
</dbReference>
<keyword evidence="10 19" id="KW-0547">Nucleotide-binding</keyword>
<dbReference type="FunFam" id="3.40.930.10:FF:000008">
    <property type="entry name" value="Anion exchange protein"/>
    <property type="match status" value="1"/>
</dbReference>
<keyword evidence="12 19" id="KW-0648">Protein biosynthesis</keyword>
<keyword evidence="7 20" id="KW-0813">Transport</keyword>
<evidence type="ECO:0000256" key="8">
    <source>
        <dbReference type="ARBA" id="ARBA00022475"/>
    </source>
</evidence>
<dbReference type="InterPro" id="IPR003020">
    <property type="entry name" value="HCO3_transpt_euk"/>
</dbReference>
<dbReference type="EMBL" id="JABDTM020025523">
    <property type="protein sequence ID" value="KAH0813181.1"/>
    <property type="molecule type" value="Genomic_DNA"/>
</dbReference>
<feature type="compositionally biased region" description="Basic residues" evidence="21">
    <location>
        <begin position="682"/>
        <end position="693"/>
    </location>
</feature>
<dbReference type="NCBIfam" id="TIGR00484">
    <property type="entry name" value="EF-G"/>
    <property type="match status" value="1"/>
</dbReference>
<protein>
    <recommendedName>
        <fullName evidence="19">Elongation factor G, mitochondrial</fullName>
        <shortName evidence="19">EF-Gmt</shortName>
    </recommendedName>
    <alternativeName>
        <fullName evidence="19">Elongation factor G 1, mitochondrial</fullName>
        <shortName evidence="19">mEF-G 1</shortName>
    </alternativeName>
    <alternativeName>
        <fullName evidence="19">Elongation factor G1</fullName>
    </alternativeName>
</protein>
<keyword evidence="17 19" id="KW-0342">GTP-binding</keyword>
<evidence type="ECO:0000256" key="4">
    <source>
        <dbReference type="ARBA" id="ARBA00005870"/>
    </source>
</evidence>
<feature type="transmembrane region" description="Helical" evidence="20">
    <location>
        <begin position="1565"/>
        <end position="1584"/>
    </location>
</feature>
<dbReference type="PRINTS" id="PR01231">
    <property type="entry name" value="HCO3TRNSPORT"/>
</dbReference>
<dbReference type="Pfam" id="PF07565">
    <property type="entry name" value="Band_3_cyto"/>
    <property type="match status" value="1"/>
</dbReference>
<dbReference type="Gene3D" id="3.40.930.10">
    <property type="entry name" value="Mannitol-specific EII, Chain A"/>
    <property type="match status" value="1"/>
</dbReference>
<reference evidence="23" key="1">
    <citation type="journal article" date="2020" name="J Insects Food Feed">
        <title>The yellow mealworm (Tenebrio molitor) genome: a resource for the emerging insects as food and feed industry.</title>
        <authorList>
            <person name="Eriksson T."/>
            <person name="Andere A."/>
            <person name="Kelstrup H."/>
            <person name="Emery V."/>
            <person name="Picard C."/>
        </authorList>
    </citation>
    <scope>NUCLEOTIDE SEQUENCE</scope>
    <source>
        <strain evidence="23">Stoneville</strain>
        <tissue evidence="23">Whole head</tissue>
    </source>
</reference>
<proteinExistence type="inferred from homology"/>
<dbReference type="InterPro" id="IPR035647">
    <property type="entry name" value="EFG_III/V"/>
</dbReference>
<feature type="transmembrane region" description="Helical" evidence="20">
    <location>
        <begin position="1637"/>
        <end position="1654"/>
    </location>
</feature>
<feature type="transmembrane region" description="Helical" evidence="20">
    <location>
        <begin position="1591"/>
        <end position="1617"/>
    </location>
</feature>
<keyword evidence="24" id="KW-1185">Reference proteome</keyword>
<dbReference type="Pfam" id="PF00287">
    <property type="entry name" value="Na_K-ATPase"/>
    <property type="match status" value="1"/>
</dbReference>
<evidence type="ECO:0000256" key="3">
    <source>
        <dbReference type="ARBA" id="ARBA00004651"/>
    </source>
</evidence>
<evidence type="ECO:0000256" key="2">
    <source>
        <dbReference type="ARBA" id="ARBA00004606"/>
    </source>
</evidence>
<comment type="similarity">
    <text evidence="6 20">Belongs to the anion exchanger (TC 2.A.31) family.</text>
</comment>
<feature type="transmembrane region" description="Helical" evidence="20">
    <location>
        <begin position="1505"/>
        <end position="1529"/>
    </location>
</feature>
<dbReference type="InterPro" id="IPR035649">
    <property type="entry name" value="EFG_V"/>
</dbReference>
<dbReference type="GO" id="GO:0008509">
    <property type="term" value="F:monoatomic anion transmembrane transporter activity"/>
    <property type="evidence" value="ECO:0007669"/>
    <property type="project" value="InterPro"/>
</dbReference>
<feature type="transmembrane region" description="Helical" evidence="20">
    <location>
        <begin position="1465"/>
        <end position="1484"/>
    </location>
</feature>
<keyword evidence="13" id="KW-0735">Signal-anchor</keyword>
<evidence type="ECO:0000256" key="16">
    <source>
        <dbReference type="ARBA" id="ARBA00023128"/>
    </source>
</evidence>
<dbReference type="GO" id="GO:0005452">
    <property type="term" value="F:solute:inorganic anion antiporter activity"/>
    <property type="evidence" value="ECO:0007669"/>
    <property type="project" value="InterPro"/>
</dbReference>
<dbReference type="InterPro" id="IPR013769">
    <property type="entry name" value="Band3_cytoplasmic_dom"/>
</dbReference>
<dbReference type="PROSITE" id="PS00301">
    <property type="entry name" value="G_TR_1"/>
    <property type="match status" value="1"/>
</dbReference>
<feature type="transmembrane region" description="Helical" evidence="20">
    <location>
        <begin position="1295"/>
        <end position="1315"/>
    </location>
</feature>
<dbReference type="CDD" id="cd04091">
    <property type="entry name" value="mtEFG1_II_like"/>
    <property type="match status" value="1"/>
</dbReference>
<dbReference type="Gene3D" id="3.30.70.240">
    <property type="match status" value="1"/>
</dbReference>
<dbReference type="UniPathway" id="UPA00345"/>
<feature type="binding site" evidence="19">
    <location>
        <begin position="2002"/>
        <end position="2006"/>
    </location>
    <ligand>
        <name>GTP</name>
        <dbReference type="ChEBI" id="CHEBI:37565"/>
    </ligand>
</feature>
<feature type="transmembrane region" description="Helical" evidence="20">
    <location>
        <begin position="80"/>
        <end position="102"/>
    </location>
</feature>
<dbReference type="Gene3D" id="2.60.40.1660">
    <property type="entry name" value="Na, k-atpase alpha subunit"/>
    <property type="match status" value="1"/>
</dbReference>
<evidence type="ECO:0000259" key="22">
    <source>
        <dbReference type="PROSITE" id="PS51722"/>
    </source>
</evidence>
<dbReference type="InterPro" id="IPR020568">
    <property type="entry name" value="Ribosomal_Su5_D2-typ_SF"/>
</dbReference>
<dbReference type="InterPro" id="IPR016152">
    <property type="entry name" value="PTrfase/Anion_transptr"/>
</dbReference>
<feature type="compositionally biased region" description="Polar residues" evidence="21">
    <location>
        <begin position="698"/>
        <end position="712"/>
    </location>
</feature>
<name>A0A8J6HEN6_TENMO</name>
<keyword evidence="15 20" id="KW-0406">Ion transport</keyword>
<dbReference type="Pfam" id="PF00955">
    <property type="entry name" value="HCO3_cotransp"/>
    <property type="match status" value="1"/>
</dbReference>
<comment type="subcellular location">
    <subcellularLocation>
        <location evidence="3">Cell membrane</location>
        <topology evidence="3">Multi-pass membrane protein</topology>
    </subcellularLocation>
    <subcellularLocation>
        <location evidence="20">Membrane</location>
        <topology evidence="20">Multi-pass membrane protein</topology>
    </subcellularLocation>
    <subcellularLocation>
        <location evidence="2">Membrane</location>
        <topology evidence="2">Single-pass type II membrane protein</topology>
    </subcellularLocation>
    <subcellularLocation>
        <location evidence="1 19">Mitochondrion</location>
    </subcellularLocation>
</comment>
<dbReference type="SUPFAM" id="SSF50447">
    <property type="entry name" value="Translation proteins"/>
    <property type="match status" value="1"/>
</dbReference>
<dbReference type="InterPro" id="IPR041095">
    <property type="entry name" value="EFG_II"/>
</dbReference>
<keyword evidence="14 20" id="KW-1133">Transmembrane helix</keyword>
<evidence type="ECO:0000256" key="20">
    <source>
        <dbReference type="RuleBase" id="RU362035"/>
    </source>
</evidence>
<dbReference type="GO" id="GO:0006814">
    <property type="term" value="P:sodium ion transport"/>
    <property type="evidence" value="ECO:0007669"/>
    <property type="project" value="InterPro"/>
</dbReference>
<feature type="transmembrane region" description="Helical" evidence="20">
    <location>
        <begin position="1661"/>
        <end position="1678"/>
    </location>
</feature>
<feature type="compositionally biased region" description="Basic and acidic residues" evidence="21">
    <location>
        <begin position="1876"/>
        <end position="1892"/>
    </location>
</feature>
<dbReference type="GO" id="GO:0005525">
    <property type="term" value="F:GTP binding"/>
    <property type="evidence" value="ECO:0007669"/>
    <property type="project" value="UniProtKB-UniRule"/>
</dbReference>
<dbReference type="PANTHER" id="PTHR43636">
    <property type="entry name" value="ELONGATION FACTOR G, MITOCHONDRIAL"/>
    <property type="match status" value="1"/>
</dbReference>
<dbReference type="CDD" id="cd01886">
    <property type="entry name" value="EF-G"/>
    <property type="match status" value="1"/>
</dbReference>
<feature type="transmembrane region" description="Helical" evidence="20">
    <location>
        <begin position="1262"/>
        <end position="1288"/>
    </location>
</feature>